<organism evidence="1 2">
    <name type="scientific">Botrytis deweyae</name>
    <dbReference type="NCBI Taxonomy" id="2478750"/>
    <lineage>
        <taxon>Eukaryota</taxon>
        <taxon>Fungi</taxon>
        <taxon>Dikarya</taxon>
        <taxon>Ascomycota</taxon>
        <taxon>Pezizomycotina</taxon>
        <taxon>Leotiomycetes</taxon>
        <taxon>Helotiales</taxon>
        <taxon>Sclerotiniaceae</taxon>
        <taxon>Botrytis</taxon>
    </lineage>
</organism>
<dbReference type="Proteomes" id="UP000783213">
    <property type="component" value="Unassembled WGS sequence"/>
</dbReference>
<dbReference type="EMBL" id="RCSX01000012">
    <property type="protein sequence ID" value="KAF7927737.1"/>
    <property type="molecule type" value="Genomic_DNA"/>
</dbReference>
<sequence length="66" mass="7267">MTDSIDNQPRSCCDTNDLTCLNQQPQSQSQLSTIDVDIEASCLLIVSLSLRPYVASFNTLPESQFA</sequence>
<keyword evidence="2" id="KW-1185">Reference proteome</keyword>
<dbReference type="GeneID" id="62232893"/>
<protein>
    <recommendedName>
        <fullName evidence="3">Hydrophobin</fullName>
    </recommendedName>
</protein>
<dbReference type="RefSeq" id="XP_038810136.1">
    <property type="nucleotide sequence ID" value="XM_038953741.1"/>
</dbReference>
<comment type="caution">
    <text evidence="1">The sequence shown here is derived from an EMBL/GenBank/DDBJ whole genome shotgun (WGS) entry which is preliminary data.</text>
</comment>
<gene>
    <name evidence="1" type="ORF">EAE98_006119</name>
</gene>
<name>A0ABQ7IMM8_9HELO</name>
<reference evidence="1 2" key="1">
    <citation type="journal article" date="2020" name="Genome Biol. Evol.">
        <title>Comparative genomics of Sclerotiniaceae.</title>
        <authorList>
            <person name="Valero Jimenez C.A."/>
            <person name="Steentjes M."/>
            <person name="Scholten O.E."/>
            <person name="Van Kan J.A.L."/>
        </authorList>
    </citation>
    <scope>NUCLEOTIDE SEQUENCE [LARGE SCALE GENOMIC DNA]</scope>
    <source>
        <strain evidence="1 2">B1</strain>
    </source>
</reference>
<proteinExistence type="predicted"/>
<evidence type="ECO:0000313" key="2">
    <source>
        <dbReference type="Proteomes" id="UP000783213"/>
    </source>
</evidence>
<evidence type="ECO:0008006" key="3">
    <source>
        <dbReference type="Google" id="ProtNLM"/>
    </source>
</evidence>
<accession>A0ABQ7IMM8</accession>
<evidence type="ECO:0000313" key="1">
    <source>
        <dbReference type="EMBL" id="KAF7927737.1"/>
    </source>
</evidence>